<keyword evidence="4" id="KW-0472">Membrane</keyword>
<comment type="caution">
    <text evidence="6">The sequence shown here is derived from an EMBL/GenBank/DDBJ whole genome shotgun (WGS) entry which is preliminary data.</text>
</comment>
<reference evidence="6 7" key="1">
    <citation type="submission" date="2019-03" db="EMBL/GenBank/DDBJ databases">
        <title>Genomic Encyclopedia of Type Strains, Phase IV (KMG-IV): sequencing the most valuable type-strain genomes for metagenomic binning, comparative biology and taxonomic classification.</title>
        <authorList>
            <person name="Goeker M."/>
        </authorList>
    </citation>
    <scope>NUCLEOTIDE SEQUENCE [LARGE SCALE GENOMIC DNA]</scope>
    <source>
        <strain evidence="6 7">DSM 102940</strain>
    </source>
</reference>
<dbReference type="AlphaFoldDB" id="A0A4R2L5N0"/>
<sequence>MVRNVHRNMNFLKTIIKLFKRISVIHKLIKDPNVAFYKKIMVISGLIYFISPIDLVPEIVLGFGFIDDAVLILYIVSKISDELDRYIKKDQVVFEEDKIIEDIKYKMDDE</sequence>
<evidence type="ECO:0000256" key="2">
    <source>
        <dbReference type="ARBA" id="ARBA00022692"/>
    </source>
</evidence>
<evidence type="ECO:0000256" key="3">
    <source>
        <dbReference type="ARBA" id="ARBA00022989"/>
    </source>
</evidence>
<keyword evidence="2" id="KW-0812">Transmembrane</keyword>
<evidence type="ECO:0000256" key="4">
    <source>
        <dbReference type="ARBA" id="ARBA00023136"/>
    </source>
</evidence>
<dbReference type="GO" id="GO:0012505">
    <property type="term" value="C:endomembrane system"/>
    <property type="evidence" value="ECO:0007669"/>
    <property type="project" value="UniProtKB-SubCell"/>
</dbReference>
<proteinExistence type="predicted"/>
<evidence type="ECO:0000313" key="7">
    <source>
        <dbReference type="Proteomes" id="UP000294919"/>
    </source>
</evidence>
<organism evidence="6 7">
    <name type="scientific">Marinisporobacter balticus</name>
    <dbReference type="NCBI Taxonomy" id="2018667"/>
    <lineage>
        <taxon>Bacteria</taxon>
        <taxon>Bacillati</taxon>
        <taxon>Bacillota</taxon>
        <taxon>Clostridia</taxon>
        <taxon>Peptostreptococcales</taxon>
        <taxon>Thermotaleaceae</taxon>
        <taxon>Marinisporobacter</taxon>
    </lineage>
</organism>
<comment type="subcellular location">
    <subcellularLocation>
        <location evidence="1">Endomembrane system</location>
        <topology evidence="1">Multi-pass membrane protein</topology>
    </subcellularLocation>
</comment>
<dbReference type="EMBL" id="SLWV01000002">
    <property type="protein sequence ID" value="TCO79349.1"/>
    <property type="molecule type" value="Genomic_DNA"/>
</dbReference>
<gene>
    <name evidence="6" type="ORF">EV214_10267</name>
</gene>
<feature type="domain" description="DUF1232" evidence="5">
    <location>
        <begin position="39"/>
        <end position="73"/>
    </location>
</feature>
<dbReference type="Proteomes" id="UP000294919">
    <property type="component" value="Unassembled WGS sequence"/>
</dbReference>
<evidence type="ECO:0000313" key="6">
    <source>
        <dbReference type="EMBL" id="TCO79349.1"/>
    </source>
</evidence>
<keyword evidence="7" id="KW-1185">Reference proteome</keyword>
<dbReference type="InterPro" id="IPR010652">
    <property type="entry name" value="DUF1232"/>
</dbReference>
<evidence type="ECO:0000256" key="1">
    <source>
        <dbReference type="ARBA" id="ARBA00004127"/>
    </source>
</evidence>
<accession>A0A4R2L5N0</accession>
<name>A0A4R2L5N0_9FIRM</name>
<dbReference type="Pfam" id="PF06803">
    <property type="entry name" value="DUF1232"/>
    <property type="match status" value="1"/>
</dbReference>
<protein>
    <submittedName>
        <fullName evidence="6">Uncharacterized protein DUF1232</fullName>
    </submittedName>
</protein>
<keyword evidence="3" id="KW-1133">Transmembrane helix</keyword>
<evidence type="ECO:0000259" key="5">
    <source>
        <dbReference type="Pfam" id="PF06803"/>
    </source>
</evidence>
<dbReference type="RefSeq" id="WP_165916180.1">
    <property type="nucleotide sequence ID" value="NZ_SLWV01000002.1"/>
</dbReference>